<dbReference type="CDD" id="cd00085">
    <property type="entry name" value="HNHc"/>
    <property type="match status" value="1"/>
</dbReference>
<keyword evidence="1" id="KW-0255">Endonuclease</keyword>
<name>A0ABW9JKP3_9SPHI</name>
<protein>
    <submittedName>
        <fullName evidence="1">HNH endonuclease</fullName>
    </submittedName>
</protein>
<keyword evidence="1" id="KW-0378">Hydrolase</keyword>
<gene>
    <name evidence="1" type="ORF">E5L68_013965</name>
</gene>
<evidence type="ECO:0000313" key="2">
    <source>
        <dbReference type="Proteomes" id="UP001517367"/>
    </source>
</evidence>
<dbReference type="EMBL" id="SRMP02000025">
    <property type="protein sequence ID" value="MFN0292506.1"/>
    <property type="molecule type" value="Genomic_DNA"/>
</dbReference>
<dbReference type="Proteomes" id="UP001517367">
    <property type="component" value="Unassembled WGS sequence"/>
</dbReference>
<organism evidence="1 2">
    <name type="scientific">Pedobacter helvus</name>
    <dbReference type="NCBI Taxonomy" id="2563444"/>
    <lineage>
        <taxon>Bacteria</taxon>
        <taxon>Pseudomonadati</taxon>
        <taxon>Bacteroidota</taxon>
        <taxon>Sphingobacteriia</taxon>
        <taxon>Sphingobacteriales</taxon>
        <taxon>Sphingobacteriaceae</taxon>
        <taxon>Pedobacter</taxon>
    </lineage>
</organism>
<accession>A0ABW9JKP3</accession>
<keyword evidence="1" id="KW-0540">Nuclease</keyword>
<reference evidence="1 2" key="1">
    <citation type="submission" date="2024-12" db="EMBL/GenBank/DDBJ databases">
        <authorList>
            <person name="Hu S."/>
        </authorList>
    </citation>
    <scope>NUCLEOTIDE SEQUENCE [LARGE SCALE GENOMIC DNA]</scope>
    <source>
        <strain evidence="1 2">P-25</strain>
    </source>
</reference>
<dbReference type="Gene3D" id="1.10.30.50">
    <property type="match status" value="1"/>
</dbReference>
<sequence length="323" mass="37987">MKRIKIDKFLIQAVKDLNVNLFCDKRLTGGNAFVLPKKKIFELYKKLNCPFQKSYLFKIYKEYIELLDLKPSDFAQKKQEFDNIFKIDGVKGSVSTLFGKKVVEALRYEDYRDSQYPKIVNDLGWNLKTCFYCNYAGTLTLSKGIKKYKTFYDLDHILPKSTYPFLATSFFNFIPSCAPCNRSKSSKIINKLNPFYEIGENNITLNKIFEITDVSKVNFYLKNDKEAICIKIASQINQVNRKEFDEVVDLELLYNSQKHIAEEILWKKRIYSKAYIKFIRSNFSALHVKRNDINRILWGTDLNEETVNDEPLAKFKFDLINDR</sequence>
<dbReference type="GO" id="GO:0004519">
    <property type="term" value="F:endonuclease activity"/>
    <property type="evidence" value="ECO:0007669"/>
    <property type="project" value="UniProtKB-KW"/>
</dbReference>
<proteinExistence type="predicted"/>
<keyword evidence="2" id="KW-1185">Reference proteome</keyword>
<dbReference type="RefSeq" id="WP_138731089.1">
    <property type="nucleotide sequence ID" value="NZ_SRMP02000025.1"/>
</dbReference>
<comment type="caution">
    <text evidence="1">The sequence shown here is derived from an EMBL/GenBank/DDBJ whole genome shotgun (WGS) entry which is preliminary data.</text>
</comment>
<dbReference type="InterPro" id="IPR003615">
    <property type="entry name" value="HNH_nuc"/>
</dbReference>
<evidence type="ECO:0000313" key="1">
    <source>
        <dbReference type="EMBL" id="MFN0292506.1"/>
    </source>
</evidence>